<dbReference type="Proteomes" id="UP000738349">
    <property type="component" value="Unassembled WGS sequence"/>
</dbReference>
<evidence type="ECO:0000256" key="1">
    <source>
        <dbReference type="SAM" id="MobiDB-lite"/>
    </source>
</evidence>
<evidence type="ECO:0000313" key="3">
    <source>
        <dbReference type="Proteomes" id="UP000738349"/>
    </source>
</evidence>
<organism evidence="2 3">
    <name type="scientific">Dactylonectria macrodidyma</name>
    <dbReference type="NCBI Taxonomy" id="307937"/>
    <lineage>
        <taxon>Eukaryota</taxon>
        <taxon>Fungi</taxon>
        <taxon>Dikarya</taxon>
        <taxon>Ascomycota</taxon>
        <taxon>Pezizomycotina</taxon>
        <taxon>Sordariomycetes</taxon>
        <taxon>Hypocreomycetidae</taxon>
        <taxon>Hypocreales</taxon>
        <taxon>Nectriaceae</taxon>
        <taxon>Dactylonectria</taxon>
    </lineage>
</organism>
<dbReference type="EMBL" id="JAGMUV010000032">
    <property type="protein sequence ID" value="KAH7114638.1"/>
    <property type="molecule type" value="Genomic_DNA"/>
</dbReference>
<sequence length="379" mass="42182">MPSTLTPFCSIGGGRHAGFQAKNPRAVCCPHCGQQFKPITDCVDLTEDDDEDAPIPTAVPISRPNERRKLSSTIIPTNRSTSLPAGIENATLDAMARRQESIANTGRKDPIAIGVQATFWVGAGAYEYIGDIKTIEYSSAPKAVRKCMGNVSVVLHRDHGTHEAMVRYLVKQLDLEQSKHAWEVVFSVEKGGSAPGPARLPERAYTTTRLYNLLRQTSTNFDKDIRSSKASLSFWRFFELDPLEMPPKPRTKRGYEIMSDADSETYSPSPKKKKGTRPKARLPAVKEERTVTVKSEAIKQEPTTPLSAIKAAIKQERIVEDEHIEDDDPFLSDVENKTMNELLAEIVVAGDEEIRVETTPSKRQSSRVSKKSWKVQQDT</sequence>
<gene>
    <name evidence="2" type="ORF">EDB81DRAFT_893124</name>
</gene>
<protein>
    <submittedName>
        <fullName evidence="2">Uncharacterized protein</fullName>
    </submittedName>
</protein>
<dbReference type="OrthoDB" id="5065925at2759"/>
<proteinExistence type="predicted"/>
<evidence type="ECO:0000313" key="2">
    <source>
        <dbReference type="EMBL" id="KAH7114638.1"/>
    </source>
</evidence>
<name>A0A9P9D8Q6_9HYPO</name>
<comment type="caution">
    <text evidence="2">The sequence shown here is derived from an EMBL/GenBank/DDBJ whole genome shotgun (WGS) entry which is preliminary data.</text>
</comment>
<dbReference type="AlphaFoldDB" id="A0A9P9D8Q6"/>
<keyword evidence="3" id="KW-1185">Reference proteome</keyword>
<feature type="region of interest" description="Disordered" evidence="1">
    <location>
        <begin position="355"/>
        <end position="379"/>
    </location>
</feature>
<reference evidence="2" key="1">
    <citation type="journal article" date="2021" name="Nat. Commun.">
        <title>Genetic determinants of endophytism in the Arabidopsis root mycobiome.</title>
        <authorList>
            <person name="Mesny F."/>
            <person name="Miyauchi S."/>
            <person name="Thiergart T."/>
            <person name="Pickel B."/>
            <person name="Atanasova L."/>
            <person name="Karlsson M."/>
            <person name="Huettel B."/>
            <person name="Barry K.W."/>
            <person name="Haridas S."/>
            <person name="Chen C."/>
            <person name="Bauer D."/>
            <person name="Andreopoulos W."/>
            <person name="Pangilinan J."/>
            <person name="LaButti K."/>
            <person name="Riley R."/>
            <person name="Lipzen A."/>
            <person name="Clum A."/>
            <person name="Drula E."/>
            <person name="Henrissat B."/>
            <person name="Kohler A."/>
            <person name="Grigoriev I.V."/>
            <person name="Martin F.M."/>
            <person name="Hacquard S."/>
        </authorList>
    </citation>
    <scope>NUCLEOTIDE SEQUENCE</scope>
    <source>
        <strain evidence="2">MPI-CAGE-AT-0147</strain>
    </source>
</reference>
<feature type="compositionally biased region" description="Basic residues" evidence="1">
    <location>
        <begin position="270"/>
        <end position="280"/>
    </location>
</feature>
<feature type="compositionally biased region" description="Basic residues" evidence="1">
    <location>
        <begin position="364"/>
        <end position="373"/>
    </location>
</feature>
<feature type="region of interest" description="Disordered" evidence="1">
    <location>
        <begin position="248"/>
        <end position="288"/>
    </location>
</feature>
<accession>A0A9P9D8Q6</accession>